<dbReference type="PROSITE" id="PS50082">
    <property type="entry name" value="WD_REPEATS_2"/>
    <property type="match status" value="3"/>
</dbReference>
<dbReference type="PANTHER" id="PTHR44675">
    <property type="entry name" value="PAK1 INTERACTING PROTEIN 1"/>
    <property type="match status" value="1"/>
</dbReference>
<keyword evidence="1 3" id="KW-0853">WD repeat</keyword>
<organism evidence="5 6">
    <name type="scientific">Sporisorium scitamineum</name>
    <dbReference type="NCBI Taxonomy" id="49012"/>
    <lineage>
        <taxon>Eukaryota</taxon>
        <taxon>Fungi</taxon>
        <taxon>Dikarya</taxon>
        <taxon>Basidiomycota</taxon>
        <taxon>Ustilaginomycotina</taxon>
        <taxon>Ustilaginomycetes</taxon>
        <taxon>Ustilaginales</taxon>
        <taxon>Ustilaginaceae</taxon>
        <taxon>Sporisorium</taxon>
    </lineage>
</organism>
<dbReference type="STRING" id="49012.A0A0F7S7K1"/>
<dbReference type="PROSITE" id="PS00678">
    <property type="entry name" value="WD_REPEATS_1"/>
    <property type="match status" value="2"/>
</dbReference>
<feature type="repeat" description="WD" evidence="3">
    <location>
        <begin position="254"/>
        <end position="295"/>
    </location>
</feature>
<feature type="region of interest" description="Disordered" evidence="4">
    <location>
        <begin position="1"/>
        <end position="122"/>
    </location>
</feature>
<accession>A0A0F7S7K1</accession>
<dbReference type="Gene3D" id="2.130.10.10">
    <property type="entry name" value="YVTN repeat-like/Quinoprotein amine dehydrogenase"/>
    <property type="match status" value="1"/>
</dbReference>
<dbReference type="PROSITE" id="PS50294">
    <property type="entry name" value="WD_REPEATS_REGION"/>
    <property type="match status" value="2"/>
</dbReference>
<feature type="region of interest" description="Disordered" evidence="4">
    <location>
        <begin position="515"/>
        <end position="557"/>
    </location>
</feature>
<dbReference type="PANTHER" id="PTHR44675:SF1">
    <property type="entry name" value="P21-ACTIVATED PROTEIN KINASE-INTERACTING PROTEIN 1"/>
    <property type="match status" value="1"/>
</dbReference>
<proteinExistence type="predicted"/>
<evidence type="ECO:0000256" key="4">
    <source>
        <dbReference type="SAM" id="MobiDB-lite"/>
    </source>
</evidence>
<dbReference type="AlphaFoldDB" id="A0A0F7S7K1"/>
<feature type="region of interest" description="Disordered" evidence="4">
    <location>
        <begin position="383"/>
        <end position="409"/>
    </location>
</feature>
<gene>
    <name evidence="5" type="primary">SSCI27450.1</name>
</gene>
<dbReference type="Proteomes" id="UP000242770">
    <property type="component" value="Unassembled WGS sequence"/>
</dbReference>
<sequence>MPAQKRGRSNDGAGSSQRNGGGPSATVYRKSAKKQRSDQQQEAAAAKPAKKPVPQRTQSKDDPKPKAKHEFIQAKKAAALKEEAAEKQLRKKQAQQQQKGKGVSSKGAPQQPPTILIKPPQPTSSFKIVAGSYERLLYGLEATVEPASDEPSSASTSTSFNVSLKPIFTFPAHISSIRTVATAGADSKWLATGGTDEIVKVWDLRKRREVGQLTGHEGTITSLVFASRTYLLTTSADSHINLYRTRDWALLRTLKGHIGRINSAAPHPTGRLALSVGSDRTIRMWDLMRGQAAASTRIGIEADLVRWDTLGSRFVVLAYRQAMIFRTDMTKVAELEEKQRIGDVCFFRVKDAEGKERELFFAGLEDGIVKVFDLDASVTEESKNASTSKKVKEEDEASESDEEEEEEDLAPLVEVGRLVGHKNRVRSVAVLPVSISSSKGKQKTQARSYVGVTISSDGFIRTFDLSPIVNSLTSTERTLSQYAEQVVSVESNVQFDTKGTRLTCLTAVGVAGAANGAADQDEQDDADVIGSDEEEEEEEEEEEDEESDVDMEAEDEELKALERALKDAQEKGLDLEDLEGIAETPTQKKMRVVGNAAMTGDCVKKDALAMERVKDVRM</sequence>
<evidence type="ECO:0000313" key="5">
    <source>
        <dbReference type="EMBL" id="CDW97279.1"/>
    </source>
</evidence>
<evidence type="ECO:0000313" key="6">
    <source>
        <dbReference type="Proteomes" id="UP000242770"/>
    </source>
</evidence>
<keyword evidence="2" id="KW-0677">Repeat</keyword>
<dbReference type="InterPro" id="IPR015943">
    <property type="entry name" value="WD40/YVTN_repeat-like_dom_sf"/>
</dbReference>
<protein>
    <submittedName>
        <fullName evidence="5">Uncharacterized protein</fullName>
    </submittedName>
</protein>
<dbReference type="InterPro" id="IPR019775">
    <property type="entry name" value="WD40_repeat_CS"/>
</dbReference>
<evidence type="ECO:0000256" key="2">
    <source>
        <dbReference type="ARBA" id="ARBA00022737"/>
    </source>
</evidence>
<dbReference type="EMBL" id="CCFA01001478">
    <property type="protein sequence ID" value="CDW97279.1"/>
    <property type="molecule type" value="Genomic_DNA"/>
</dbReference>
<feature type="repeat" description="WD" evidence="3">
    <location>
        <begin position="170"/>
        <end position="212"/>
    </location>
</feature>
<feature type="compositionally biased region" description="Acidic residues" evidence="4">
    <location>
        <begin position="394"/>
        <end position="409"/>
    </location>
</feature>
<dbReference type="SMART" id="SM00320">
    <property type="entry name" value="WD40"/>
    <property type="match status" value="5"/>
</dbReference>
<keyword evidence="6" id="KW-1185">Reference proteome</keyword>
<dbReference type="Pfam" id="PF00400">
    <property type="entry name" value="WD40"/>
    <property type="match status" value="3"/>
</dbReference>
<feature type="compositionally biased region" description="Acidic residues" evidence="4">
    <location>
        <begin position="519"/>
        <end position="557"/>
    </location>
</feature>
<reference evidence="6" key="1">
    <citation type="submission" date="2014-06" db="EMBL/GenBank/DDBJ databases">
        <authorList>
            <person name="Berkman P.J."/>
        </authorList>
    </citation>
    <scope>NUCLEOTIDE SEQUENCE [LARGE SCALE GENOMIC DNA]</scope>
</reference>
<feature type="repeat" description="WD" evidence="3">
    <location>
        <begin position="213"/>
        <end position="253"/>
    </location>
</feature>
<feature type="compositionally biased region" description="Basic and acidic residues" evidence="4">
    <location>
        <begin position="58"/>
        <end position="88"/>
    </location>
</feature>
<evidence type="ECO:0000256" key="1">
    <source>
        <dbReference type="ARBA" id="ARBA00022574"/>
    </source>
</evidence>
<dbReference type="InterPro" id="IPR001680">
    <property type="entry name" value="WD40_rpt"/>
</dbReference>
<evidence type="ECO:0000256" key="3">
    <source>
        <dbReference type="PROSITE-ProRule" id="PRU00221"/>
    </source>
</evidence>
<dbReference type="InterPro" id="IPR036322">
    <property type="entry name" value="WD40_repeat_dom_sf"/>
</dbReference>
<name>A0A0F7S7K1_9BASI</name>
<dbReference type="InterPro" id="IPR051959">
    <property type="entry name" value="PAK1-Kinase_Regulator"/>
</dbReference>
<dbReference type="SUPFAM" id="SSF50978">
    <property type="entry name" value="WD40 repeat-like"/>
    <property type="match status" value="1"/>
</dbReference>